<dbReference type="EMBL" id="CP080598">
    <property type="protein sequence ID" value="QYX33120.1"/>
    <property type="molecule type" value="Genomic_DNA"/>
</dbReference>
<reference evidence="2 3" key="1">
    <citation type="journal article" date="2022" name="J. Am. Chem. Soc.">
        <title>Biosynthesis of Guanitoxin Enables Global Environmental Detection in Freshwater Cyanobacteria.</title>
        <authorList>
            <person name="Lima S.T."/>
            <person name="Fallon T.R."/>
            <person name="Cordoza J.L."/>
            <person name="Chekan J.R."/>
            <person name="Delbaje E."/>
            <person name="Hopiavuori A.R."/>
            <person name="Alvarenga D.O."/>
            <person name="Wood S.M."/>
            <person name="Luhavaya H."/>
            <person name="Baumgartner J.T."/>
            <person name="Dorr F.A."/>
            <person name="Etchegaray A."/>
            <person name="Pinto E."/>
            <person name="McKinnie S.M.K."/>
            <person name="Fiore M.F."/>
            <person name="Moore B.S."/>
        </authorList>
    </citation>
    <scope>NUCLEOTIDE SEQUENCE [LARGE SCALE GENOMIC DNA]</scope>
    <source>
        <strain evidence="2 3">ITEP-024</strain>
    </source>
</reference>
<protein>
    <recommendedName>
        <fullName evidence="1">NACHT conflict system C-terminal helical domain-containing protein</fullName>
    </recommendedName>
</protein>
<organism evidence="2 3">
    <name type="scientific">Sphaerospermopsis torques-reginae ITEP-024</name>
    <dbReference type="NCBI Taxonomy" id="984208"/>
    <lineage>
        <taxon>Bacteria</taxon>
        <taxon>Bacillati</taxon>
        <taxon>Cyanobacteriota</taxon>
        <taxon>Cyanophyceae</taxon>
        <taxon>Nostocales</taxon>
        <taxon>Aphanizomenonaceae</taxon>
        <taxon>Sphaerospermopsis</taxon>
        <taxon>Sphaerospermopsis torques-reginae</taxon>
    </lineage>
</organism>
<accession>A0ABX8X326</accession>
<feature type="domain" description="NACHT conflict system C-terminal helical" evidence="1">
    <location>
        <begin position="1"/>
        <end position="68"/>
    </location>
</feature>
<keyword evidence="3" id="KW-1185">Reference proteome</keyword>
<gene>
    <name evidence="2" type="ORF">K2F26_07275</name>
</gene>
<name>A0ABX8X326_9CYAN</name>
<dbReference type="Proteomes" id="UP000826540">
    <property type="component" value="Chromosome"/>
</dbReference>
<evidence type="ECO:0000313" key="3">
    <source>
        <dbReference type="Proteomes" id="UP000826540"/>
    </source>
</evidence>
<proteinExistence type="predicted"/>
<sequence>MKEQIPYINKDKEAWWTINGKNWAEELRNIMIKYRNIGHHWQFNKKQKQLLQQYYDANNFLLECLNRHLRKRM</sequence>
<evidence type="ECO:0000259" key="1">
    <source>
        <dbReference type="Pfam" id="PF22727"/>
    </source>
</evidence>
<evidence type="ECO:0000313" key="2">
    <source>
        <dbReference type="EMBL" id="QYX33120.1"/>
    </source>
</evidence>
<dbReference type="Pfam" id="PF22727">
    <property type="entry name" value="NCH2"/>
    <property type="match status" value="1"/>
</dbReference>
<dbReference type="InterPro" id="IPR054501">
    <property type="entry name" value="NCH2"/>
</dbReference>